<evidence type="ECO:0000256" key="1">
    <source>
        <dbReference type="SAM" id="Phobius"/>
    </source>
</evidence>
<reference evidence="2 3" key="1">
    <citation type="submission" date="2018-02" db="EMBL/GenBank/DDBJ databases">
        <title>The complete genome of two Bacillus pumilus strains from Cuatro Cienegas, Coahuila, Mexico.</title>
        <authorList>
            <person name="Zarza E."/>
            <person name="Alcaraz L.D."/>
            <person name="Aguilar-Salinas B."/>
            <person name="Islas A."/>
            <person name="Olmedo-Alvarez G."/>
        </authorList>
    </citation>
    <scope>NUCLEOTIDE SEQUENCE [LARGE SCALE GENOMIC DNA]</scope>
    <source>
        <strain evidence="2 3">145</strain>
    </source>
</reference>
<sequence length="113" mass="13266">MSGLRAGTHECQIRSVPVLVLPILQRFSITLKRRQRAKMNIILALCQQSYLILTDEVFLISASFYSLYLLIVRYLERFKFFVQLLQICDRMVLSFDPLTREIGRDCDEANDEF</sequence>
<dbReference type="EMBL" id="CP027116">
    <property type="protein sequence ID" value="AVM23199.1"/>
    <property type="molecule type" value="Genomic_DNA"/>
</dbReference>
<keyword evidence="1" id="KW-1133">Transmembrane helix</keyword>
<evidence type="ECO:0000313" key="2">
    <source>
        <dbReference type="EMBL" id="AVM23199.1"/>
    </source>
</evidence>
<protein>
    <submittedName>
        <fullName evidence="2">Uncharacterized protein</fullName>
    </submittedName>
</protein>
<keyword evidence="1" id="KW-0472">Membrane</keyword>
<dbReference type="AlphaFoldDB" id="A0AAD0HKV9"/>
<accession>A0AAD0HKV9</accession>
<organism evidence="2 3">
    <name type="scientific">Bacillus pumilus</name>
    <name type="common">Bacillus mesentericus</name>
    <dbReference type="NCBI Taxonomy" id="1408"/>
    <lineage>
        <taxon>Bacteria</taxon>
        <taxon>Bacillati</taxon>
        <taxon>Bacillota</taxon>
        <taxon>Bacilli</taxon>
        <taxon>Bacillales</taxon>
        <taxon>Bacillaceae</taxon>
        <taxon>Bacillus</taxon>
    </lineage>
</organism>
<name>A0AAD0HKV9_BACPU</name>
<dbReference type="Proteomes" id="UP000264960">
    <property type="component" value="Chromosome"/>
</dbReference>
<keyword evidence="1" id="KW-0812">Transmembrane</keyword>
<proteinExistence type="predicted"/>
<feature type="transmembrane region" description="Helical" evidence="1">
    <location>
        <begin position="57"/>
        <end position="75"/>
    </location>
</feature>
<evidence type="ECO:0000313" key="3">
    <source>
        <dbReference type="Proteomes" id="UP000264960"/>
    </source>
</evidence>
<gene>
    <name evidence="2" type="ORF">C5695_04925</name>
</gene>